<accession>A0ABV3ZP01</accession>
<reference evidence="1 2" key="1">
    <citation type="submission" date="2023-07" db="EMBL/GenBank/DDBJ databases">
        <authorList>
            <person name="Lian W.-H."/>
        </authorList>
    </citation>
    <scope>NUCLEOTIDE SEQUENCE [LARGE SCALE GENOMIC DNA]</scope>
    <source>
        <strain evidence="1 2">SYSU DXS3180</strain>
    </source>
</reference>
<evidence type="ECO:0000313" key="1">
    <source>
        <dbReference type="EMBL" id="MEX6691275.1"/>
    </source>
</evidence>
<keyword evidence="2" id="KW-1185">Reference proteome</keyword>
<organism evidence="1 2">
    <name type="scientific">Danxiaibacter flavus</name>
    <dbReference type="NCBI Taxonomy" id="3049108"/>
    <lineage>
        <taxon>Bacteria</taxon>
        <taxon>Pseudomonadati</taxon>
        <taxon>Bacteroidota</taxon>
        <taxon>Chitinophagia</taxon>
        <taxon>Chitinophagales</taxon>
        <taxon>Chitinophagaceae</taxon>
        <taxon>Danxiaibacter</taxon>
    </lineage>
</organism>
<proteinExistence type="predicted"/>
<dbReference type="EMBL" id="JAULBC010000015">
    <property type="protein sequence ID" value="MEX6691275.1"/>
    <property type="molecule type" value="Genomic_DNA"/>
</dbReference>
<gene>
    <name evidence="1" type="ORF">QTN47_27445</name>
</gene>
<dbReference type="Proteomes" id="UP001560573">
    <property type="component" value="Unassembled WGS sequence"/>
</dbReference>
<protein>
    <submittedName>
        <fullName evidence="1">Uncharacterized protein</fullName>
    </submittedName>
</protein>
<dbReference type="RefSeq" id="WP_369332690.1">
    <property type="nucleotide sequence ID" value="NZ_JAULBC010000015.1"/>
</dbReference>
<sequence length="98" mass="11628">MWQLKKKFKDRVHNKANCKVELNPDKSLVQNKISYPIIWKGWIGIQMVKIIQIGPAPTHESFVFEVFPKEYAWLQNKIIEWIRDYLNTAGRANIDKND</sequence>
<evidence type="ECO:0000313" key="2">
    <source>
        <dbReference type="Proteomes" id="UP001560573"/>
    </source>
</evidence>
<comment type="caution">
    <text evidence="1">The sequence shown here is derived from an EMBL/GenBank/DDBJ whole genome shotgun (WGS) entry which is preliminary data.</text>
</comment>
<name>A0ABV3ZP01_9BACT</name>